<name>A0A1M6W4P9_HALPU</name>
<proteinExistence type="predicted"/>
<reference evidence="2" key="1">
    <citation type="submission" date="2016-11" db="EMBL/GenBank/DDBJ databases">
        <authorList>
            <person name="Varghese N."/>
            <person name="Submissions S."/>
        </authorList>
    </citation>
    <scope>NUCLEOTIDE SEQUENCE [LARGE SCALE GENOMIC DNA]</scope>
    <source>
        <strain evidence="2">DX253</strain>
    </source>
</reference>
<dbReference type="PROSITE" id="PS51318">
    <property type="entry name" value="TAT"/>
    <property type="match status" value="1"/>
</dbReference>
<dbReference type="RefSeq" id="WP_139025508.1">
    <property type="nucleotide sequence ID" value="NZ_AEMG01000009.1"/>
</dbReference>
<sequence>MSKKLGQNQTRRNIIKSAAGLAVTAGFTSAGVSAKQEKTGIVNAGIKNEFVSLMKSGERKKAFDLLDAHDVEYSVTTQSPPSDGVSTQDYFDKSDSSASFFTGVWNENKNEYAIGLSWDLKNTKGDVDGPAPVDVGILGYEQDVFGYKDDSIIYSGTLKDPNTSNSVSGVTDLKSEPNAANIDAPNNASVVTFNDKRNQGDVDGDGVSEWYPVGTGYAQMVLIKQDTRTVGNVSGLYKHTWSYGNIADWNILQNVAVPVIGTGISVSLPVGADSWTIPGNRQRDDTL</sequence>
<dbReference type="OrthoDB" id="351273at2157"/>
<accession>A0A1M6W4P9</accession>
<evidence type="ECO:0000313" key="2">
    <source>
        <dbReference type="Proteomes" id="UP000184203"/>
    </source>
</evidence>
<dbReference type="Proteomes" id="UP000184203">
    <property type="component" value="Unassembled WGS sequence"/>
</dbReference>
<organism evidence="1 2">
    <name type="scientific">Haladaptatus paucihalophilus DX253</name>
    <dbReference type="NCBI Taxonomy" id="797209"/>
    <lineage>
        <taxon>Archaea</taxon>
        <taxon>Methanobacteriati</taxon>
        <taxon>Methanobacteriota</taxon>
        <taxon>Stenosarchaea group</taxon>
        <taxon>Halobacteria</taxon>
        <taxon>Halobacteriales</taxon>
        <taxon>Haladaptataceae</taxon>
        <taxon>Haladaptatus</taxon>
    </lineage>
</organism>
<dbReference type="InterPro" id="IPR006311">
    <property type="entry name" value="TAT_signal"/>
</dbReference>
<dbReference type="AlphaFoldDB" id="A0A1M6W4P9"/>
<evidence type="ECO:0000313" key="1">
    <source>
        <dbReference type="EMBL" id="SHK88693.1"/>
    </source>
</evidence>
<keyword evidence="2" id="KW-1185">Reference proteome</keyword>
<gene>
    <name evidence="1" type="ORF">SAMN05444342_2513</name>
</gene>
<protein>
    <submittedName>
        <fullName evidence="1">Uncharacterized protein</fullName>
    </submittedName>
</protein>
<dbReference type="EMBL" id="FRAN01000003">
    <property type="protein sequence ID" value="SHK88693.1"/>
    <property type="molecule type" value="Genomic_DNA"/>
</dbReference>